<dbReference type="GO" id="GO:0000077">
    <property type="term" value="P:DNA damage checkpoint signaling"/>
    <property type="evidence" value="ECO:0007669"/>
    <property type="project" value="InterPro"/>
</dbReference>
<proteinExistence type="predicted"/>
<sequence>MPFHPISPSRAVRNLSIIIIYRLIIVCFAQELKLINVNNLKMAKRFEPLSEFTRAKKPKLDVSVNRGRPSSPVRSNIVDFWASDDDDVILLATQQAEAVAAETNLQSQAQPHENGVLITESQFAVAVGRATTSTQVLPVTATQCLENTVLEDIFGDDGADAFSSAWKEIPLPTVSTKSTEPDPSTANRRQLAQERQIKFLMERVDALKKDNTKLQKDLVESNDQTGIKTGEVSLLRNELRQVRQQLQASKMEKLALNEKVNKEVLAKETELNFSLVEISELKIRNAKNSVNCTVRENQADTVSTSTEERRNLLRMQKLVISGSASKACAQQTLNKVFASVSESHSLSKSRVLFEVELEQLLLCYAELQTQPQDAFRSTERLIESVCRVFSEFWSYAHSLEAPQKCMLFGYQHFDLQLDDSSAMRETLTQPSVLFRQERAIVLRRYIATLAHICKQYSSVACALFEKQHGKYCVLQIAGEAVSKLGYSFELTQHFGVLEATAALLHSLLQHLESGNEAQLAAIFGLLKHMVFTRPSAWVFRELSQCLVLCGSRPKLLEKLCVNSPSSYFLSDRVRSVYRFAPHSCVIQVYAGLLELCFCDDLCLQPIHFQLLLNICHNHVRFVYDCFANKPEFILRMLPFPNFADEEPAEQEETFSRVAPLASNLTANNNNSSADVSSSKTIAAQDQGCECYVKLCLSVVTLVFQMLYQWTLRQNKSDTSRVAEISQLAVQLLTLIFREYYLTCLFRDSEETTKHYLYLICNWWKDHATLLNFNEMHRRYLKRLRELHFMLKPLHQEANPSNTVNDLADWQRIFNTQPADRVGAEPSFNLNIRNFFNGLKSIDCNFE</sequence>
<protein>
    <submittedName>
        <fullName evidence="2">Mus304</fullName>
    </submittedName>
</protein>
<dbReference type="GO" id="GO:0006281">
    <property type="term" value="P:DNA repair"/>
    <property type="evidence" value="ECO:0007669"/>
    <property type="project" value="TreeGrafter"/>
</dbReference>
<accession>A0A0M5J998</accession>
<dbReference type="AlphaFoldDB" id="A0A0M5J998"/>
<dbReference type="InterPro" id="IPR033349">
    <property type="entry name" value="ATRIP"/>
</dbReference>
<reference evidence="2 3" key="1">
    <citation type="submission" date="2015-08" db="EMBL/GenBank/DDBJ databases">
        <title>Ancestral chromatin configuration constrains chromatin evolution on differentiating sex chromosomes in Drosophila.</title>
        <authorList>
            <person name="Zhou Q."/>
            <person name="Bachtrog D."/>
        </authorList>
    </citation>
    <scope>NUCLEOTIDE SEQUENCE [LARGE SCALE GENOMIC DNA]</scope>
    <source>
        <tissue evidence="2">Whole larvae</tissue>
    </source>
</reference>
<gene>
    <name evidence="2" type="ORF">Dbus_chr2Lg1516</name>
</gene>
<dbReference type="OrthoDB" id="7668655at2759"/>
<dbReference type="OMA" id="KSHFMLK"/>
<feature type="coiled-coil region" evidence="1">
    <location>
        <begin position="190"/>
        <end position="259"/>
    </location>
</feature>
<dbReference type="PANTHER" id="PTHR28594">
    <property type="entry name" value="ATR-INTERACTING PROTEIN"/>
    <property type="match status" value="1"/>
</dbReference>
<evidence type="ECO:0000313" key="3">
    <source>
        <dbReference type="Proteomes" id="UP000494163"/>
    </source>
</evidence>
<keyword evidence="3" id="KW-1185">Reference proteome</keyword>
<name>A0A0M5J998_DROBS</name>
<dbReference type="Proteomes" id="UP000494163">
    <property type="component" value="Chromosome 2L"/>
</dbReference>
<keyword evidence="1" id="KW-0175">Coiled coil</keyword>
<dbReference type="PANTHER" id="PTHR28594:SF1">
    <property type="entry name" value="ATR-INTERACTING PROTEIN"/>
    <property type="match status" value="1"/>
</dbReference>
<evidence type="ECO:0000313" key="2">
    <source>
        <dbReference type="EMBL" id="ALC39431.1"/>
    </source>
</evidence>
<organism evidence="2 3">
    <name type="scientific">Drosophila busckii</name>
    <name type="common">Fruit fly</name>
    <dbReference type="NCBI Taxonomy" id="30019"/>
    <lineage>
        <taxon>Eukaryota</taxon>
        <taxon>Metazoa</taxon>
        <taxon>Ecdysozoa</taxon>
        <taxon>Arthropoda</taxon>
        <taxon>Hexapoda</taxon>
        <taxon>Insecta</taxon>
        <taxon>Pterygota</taxon>
        <taxon>Neoptera</taxon>
        <taxon>Endopterygota</taxon>
        <taxon>Diptera</taxon>
        <taxon>Brachycera</taxon>
        <taxon>Muscomorpha</taxon>
        <taxon>Ephydroidea</taxon>
        <taxon>Drosophilidae</taxon>
        <taxon>Drosophila</taxon>
    </lineage>
</organism>
<dbReference type="EMBL" id="CP012523">
    <property type="protein sequence ID" value="ALC39431.1"/>
    <property type="molecule type" value="Genomic_DNA"/>
</dbReference>
<evidence type="ECO:0000256" key="1">
    <source>
        <dbReference type="SAM" id="Coils"/>
    </source>
</evidence>